<dbReference type="AlphaFoldDB" id="A0A7R8HCF1"/>
<feature type="compositionally biased region" description="Basic residues" evidence="1">
    <location>
        <begin position="265"/>
        <end position="283"/>
    </location>
</feature>
<feature type="compositionally biased region" description="Low complexity" evidence="1">
    <location>
        <begin position="793"/>
        <end position="819"/>
    </location>
</feature>
<dbReference type="Proteomes" id="UP000675881">
    <property type="component" value="Chromosome 7"/>
</dbReference>
<name>A0A7R8HCF1_LEPSM</name>
<proteinExistence type="predicted"/>
<accession>A0A7R8HCF1</accession>
<feature type="compositionally biased region" description="Basic residues" evidence="1">
    <location>
        <begin position="596"/>
        <end position="607"/>
    </location>
</feature>
<gene>
    <name evidence="2" type="ORF">LSAA_13142</name>
</gene>
<feature type="compositionally biased region" description="Basic and acidic residues" evidence="1">
    <location>
        <begin position="824"/>
        <end position="846"/>
    </location>
</feature>
<dbReference type="EMBL" id="HG994586">
    <property type="protein sequence ID" value="CAF3006936.1"/>
    <property type="molecule type" value="Genomic_DNA"/>
</dbReference>
<feature type="compositionally biased region" description="Basic and acidic residues" evidence="1">
    <location>
        <begin position="197"/>
        <end position="216"/>
    </location>
</feature>
<feature type="region of interest" description="Disordered" evidence="1">
    <location>
        <begin position="780"/>
        <end position="877"/>
    </location>
</feature>
<organism evidence="2 3">
    <name type="scientific">Lepeophtheirus salmonis</name>
    <name type="common">Salmon louse</name>
    <name type="synonym">Caligus salmonis</name>
    <dbReference type="NCBI Taxonomy" id="72036"/>
    <lineage>
        <taxon>Eukaryota</taxon>
        <taxon>Metazoa</taxon>
        <taxon>Ecdysozoa</taxon>
        <taxon>Arthropoda</taxon>
        <taxon>Crustacea</taxon>
        <taxon>Multicrustacea</taxon>
        <taxon>Hexanauplia</taxon>
        <taxon>Copepoda</taxon>
        <taxon>Siphonostomatoida</taxon>
        <taxon>Caligidae</taxon>
        <taxon>Lepeophtheirus</taxon>
    </lineage>
</organism>
<feature type="compositionally biased region" description="Low complexity" evidence="1">
    <location>
        <begin position="652"/>
        <end position="670"/>
    </location>
</feature>
<feature type="region of interest" description="Disordered" evidence="1">
    <location>
        <begin position="44"/>
        <end position="80"/>
    </location>
</feature>
<feature type="compositionally biased region" description="Low complexity" evidence="1">
    <location>
        <begin position="284"/>
        <end position="301"/>
    </location>
</feature>
<reference evidence="2" key="1">
    <citation type="submission" date="2021-02" db="EMBL/GenBank/DDBJ databases">
        <authorList>
            <person name="Bekaert M."/>
        </authorList>
    </citation>
    <scope>NUCLEOTIDE SEQUENCE</scope>
    <source>
        <strain evidence="2">IoA-00</strain>
    </source>
</reference>
<dbReference type="OrthoDB" id="10675673at2759"/>
<feature type="compositionally biased region" description="Basic and acidic residues" evidence="1">
    <location>
        <begin position="171"/>
        <end position="181"/>
    </location>
</feature>
<evidence type="ECO:0000313" key="3">
    <source>
        <dbReference type="Proteomes" id="UP000675881"/>
    </source>
</evidence>
<feature type="compositionally biased region" description="Polar residues" evidence="1">
    <location>
        <begin position="617"/>
        <end position="640"/>
    </location>
</feature>
<feature type="region of interest" description="Disordered" evidence="1">
    <location>
        <begin position="589"/>
        <end position="690"/>
    </location>
</feature>
<sequence>MRRPPYVQRSHSLTSTEDDVKNSLDVLDQVLDQFDDNGSIIHHIKSNNNKGSQYHHQSHQQLRQQPPPSPRRLIRKNSLNSQIDDIFSALTKEIKERHESQQNGSSSSNHNKGKTDDGSPNNSSSYREKMPKQQQKAINSKNNSQNSKQFNGEKIPNRRTPQMGLANGIKEQVKVYEDHSPTRRPKKGVTTAMIHSGPEKITHFKSTERGRRESRQRYPPQQRRQGDSKVNSGSKMHGKGESYVGNNRRSRSLGPLETENQNHLIHQRRARSPNRSPPRRQSRGHSNNNHNRRSSPSNSNGFAGRYINDKGGHKGAKNRSYNENHGRGSNPRPPSAAEAQATLEKMLPRYPPNRLLGAQGRQKSMIDLRQAHHFENYLNHHSPRFHAYNKQETRNRRSVAVDPFDEYPPQMRQRLMSSSSPLPYLGDPIVHSPPAPKRSHLPRMPLEAQKDFLLKSGGFSTSHPFITGEVPIHPELQGRLPFNVPSRTIPLRPEDYDRFQPERWLQSSHPAHFAGDPELHRRRQLHRQNSQQAGGGSHWFLRSKSNQKNSAMNDSGIGLFRTDLSRSSFGMVLQDKFQKNPNMYFPEVLSNERQHNSKQRHKRRPRRSYSSEESSSDTLIHNMSEGSFEESSLSPHNSMEGSPRMKTKVLPSSTTTTKNANSSSSCSSSKKTIRNYTPKGSSHMLKEFEDHRRKKTSVDVMIDDFHRNLDKNLNHTGVSSSLASSTIRREEEDEEEATLSGVWSVASSSAASFDFIKNKDDSEFASLKKLISEGRIVGLDTPPPAFSPPSPPNVVSSSSTSSHPSSSTSHLRTSSNNRSQTKMRSHEFASVEDLTERDQKNKEVKRSSSSNQQQGKREFDVRRRGGGIVGSSAGGDIGTAQLIADSTEKKFNFNPFKGIQKDKEFWWELTGNRT</sequence>
<evidence type="ECO:0000313" key="2">
    <source>
        <dbReference type="EMBL" id="CAF3006936.1"/>
    </source>
</evidence>
<feature type="compositionally biased region" description="Polar residues" evidence="1">
    <location>
        <begin position="714"/>
        <end position="726"/>
    </location>
</feature>
<feature type="region of interest" description="Disordered" evidence="1">
    <location>
        <begin position="714"/>
        <end position="736"/>
    </location>
</feature>
<feature type="compositionally biased region" description="Low complexity" evidence="1">
    <location>
        <begin position="52"/>
        <end position="64"/>
    </location>
</feature>
<keyword evidence="3" id="KW-1185">Reference proteome</keyword>
<evidence type="ECO:0000256" key="1">
    <source>
        <dbReference type="SAM" id="MobiDB-lite"/>
    </source>
</evidence>
<feature type="compositionally biased region" description="Low complexity" evidence="1">
    <location>
        <begin position="132"/>
        <end position="150"/>
    </location>
</feature>
<feature type="compositionally biased region" description="Gly residues" evidence="1">
    <location>
        <begin position="866"/>
        <end position="877"/>
    </location>
</feature>
<feature type="compositionally biased region" description="Low complexity" evidence="1">
    <location>
        <begin position="101"/>
        <end position="110"/>
    </location>
</feature>
<feature type="region of interest" description="Disordered" evidence="1">
    <location>
        <begin position="95"/>
        <end position="338"/>
    </location>
</feature>
<feature type="compositionally biased region" description="Pro residues" evidence="1">
    <location>
        <begin position="781"/>
        <end position="792"/>
    </location>
</feature>
<protein>
    <submittedName>
        <fullName evidence="2">(salmon louse) hypothetical protein</fullName>
    </submittedName>
</protein>